<accession>A0ABW2I939</accession>
<dbReference type="InterPro" id="IPR000182">
    <property type="entry name" value="GNAT_dom"/>
</dbReference>
<feature type="domain" description="N-acetyltransferase" evidence="1">
    <location>
        <begin position="1"/>
        <end position="105"/>
    </location>
</feature>
<feature type="domain" description="N-acetyltransferase" evidence="2">
    <location>
        <begin position="7"/>
        <end position="93"/>
    </location>
</feature>
<dbReference type="Pfam" id="PF14542">
    <property type="entry name" value="Acetyltransf_CG"/>
    <property type="match status" value="1"/>
</dbReference>
<keyword evidence="3" id="KW-0808">Transferase</keyword>
<dbReference type="PANTHER" id="PTHR31435:SF10">
    <property type="entry name" value="BSR4717 PROTEIN"/>
    <property type="match status" value="1"/>
</dbReference>
<gene>
    <name evidence="3" type="ORF">ACFQPC_05695</name>
</gene>
<dbReference type="InterPro" id="IPR045057">
    <property type="entry name" value="Gcn5-rel_NAT"/>
</dbReference>
<dbReference type="SUPFAM" id="SSF55729">
    <property type="entry name" value="Acyl-CoA N-acyltransferases (Nat)"/>
    <property type="match status" value="1"/>
</dbReference>
<dbReference type="GO" id="GO:0016746">
    <property type="term" value="F:acyltransferase activity"/>
    <property type="evidence" value="ECO:0007669"/>
    <property type="project" value="UniProtKB-KW"/>
</dbReference>
<keyword evidence="4" id="KW-1185">Reference proteome</keyword>
<dbReference type="RefSeq" id="WP_382270702.1">
    <property type="nucleotide sequence ID" value="NZ_JBHTBU010000001.1"/>
</dbReference>
<keyword evidence="3" id="KW-0012">Acyltransferase</keyword>
<proteinExistence type="predicted"/>
<evidence type="ECO:0000313" key="3">
    <source>
        <dbReference type="EMBL" id="MFC7287528.1"/>
    </source>
</evidence>
<sequence>MKLVPLNEDNVLQRYEWMDEDRLIGFVDYYVFDQVCMIMHTEVSPALAGQGYGSRMAARAVAHVQAMDKHIVPVCGFFISYLRKNPQHHALVTAESRRIFSIGFP</sequence>
<dbReference type="Proteomes" id="UP001596542">
    <property type="component" value="Unassembled WGS sequence"/>
</dbReference>
<dbReference type="EC" id="2.3.1.-" evidence="3"/>
<protein>
    <submittedName>
        <fullName evidence="3">GNAT family N-acetyltransferase</fullName>
        <ecNumber evidence="3">2.3.1.-</ecNumber>
    </submittedName>
</protein>
<dbReference type="PROSITE" id="PS51186">
    <property type="entry name" value="GNAT"/>
    <property type="match status" value="1"/>
</dbReference>
<dbReference type="InterPro" id="IPR031165">
    <property type="entry name" value="GNAT_YJDJ"/>
</dbReference>
<reference evidence="4" key="1">
    <citation type="journal article" date="2019" name="Int. J. Syst. Evol. Microbiol.">
        <title>The Global Catalogue of Microorganisms (GCM) 10K type strain sequencing project: providing services to taxonomists for standard genome sequencing and annotation.</title>
        <authorList>
            <consortium name="The Broad Institute Genomics Platform"/>
            <consortium name="The Broad Institute Genome Sequencing Center for Infectious Disease"/>
            <person name="Wu L."/>
            <person name="Ma J."/>
        </authorList>
    </citation>
    <scope>NUCLEOTIDE SEQUENCE [LARGE SCALE GENOMIC DNA]</scope>
    <source>
        <strain evidence="4">KACC 12508</strain>
    </source>
</reference>
<dbReference type="EMBL" id="JBHTBU010000001">
    <property type="protein sequence ID" value="MFC7287528.1"/>
    <property type="molecule type" value="Genomic_DNA"/>
</dbReference>
<name>A0ABW2I939_9BURK</name>
<dbReference type="Gene3D" id="3.40.630.30">
    <property type="match status" value="1"/>
</dbReference>
<comment type="caution">
    <text evidence="3">The sequence shown here is derived from an EMBL/GenBank/DDBJ whole genome shotgun (WGS) entry which is preliminary data.</text>
</comment>
<evidence type="ECO:0000313" key="4">
    <source>
        <dbReference type="Proteomes" id="UP001596542"/>
    </source>
</evidence>
<dbReference type="CDD" id="cd04301">
    <property type="entry name" value="NAT_SF"/>
    <property type="match status" value="1"/>
</dbReference>
<dbReference type="InterPro" id="IPR016181">
    <property type="entry name" value="Acyl_CoA_acyltransferase"/>
</dbReference>
<evidence type="ECO:0000259" key="1">
    <source>
        <dbReference type="PROSITE" id="PS51186"/>
    </source>
</evidence>
<dbReference type="PANTHER" id="PTHR31435">
    <property type="entry name" value="PROTEIN NATD1"/>
    <property type="match status" value="1"/>
</dbReference>
<evidence type="ECO:0000259" key="2">
    <source>
        <dbReference type="PROSITE" id="PS51729"/>
    </source>
</evidence>
<organism evidence="3 4">
    <name type="scientific">Herminiimonas glaciei</name>
    <dbReference type="NCBI Taxonomy" id="523788"/>
    <lineage>
        <taxon>Bacteria</taxon>
        <taxon>Pseudomonadati</taxon>
        <taxon>Pseudomonadota</taxon>
        <taxon>Betaproteobacteria</taxon>
        <taxon>Burkholderiales</taxon>
        <taxon>Oxalobacteraceae</taxon>
        <taxon>Herminiimonas</taxon>
    </lineage>
</organism>
<dbReference type="PROSITE" id="PS51729">
    <property type="entry name" value="GNAT_YJDJ"/>
    <property type="match status" value="1"/>
</dbReference>